<evidence type="ECO:0000313" key="3">
    <source>
        <dbReference type="WBParaSite" id="ACRNAN_scaffold3339.g13167.t1"/>
    </source>
</evidence>
<protein>
    <submittedName>
        <fullName evidence="3">Uncharacterized protein</fullName>
    </submittedName>
</protein>
<dbReference type="WBParaSite" id="ACRNAN_scaffold3339.g13167.t1">
    <property type="protein sequence ID" value="ACRNAN_scaffold3339.g13167.t1"/>
    <property type="gene ID" value="ACRNAN_scaffold3339.g13167"/>
</dbReference>
<evidence type="ECO:0000313" key="2">
    <source>
        <dbReference type="Proteomes" id="UP000887540"/>
    </source>
</evidence>
<feature type="region of interest" description="Disordered" evidence="1">
    <location>
        <begin position="58"/>
        <end position="83"/>
    </location>
</feature>
<evidence type="ECO:0000256" key="1">
    <source>
        <dbReference type="SAM" id="MobiDB-lite"/>
    </source>
</evidence>
<proteinExistence type="predicted"/>
<dbReference type="PANTHER" id="PTHR31424">
    <property type="entry name" value="PROTEIN CBG23806"/>
    <property type="match status" value="1"/>
</dbReference>
<name>A0A914DRD3_9BILA</name>
<dbReference type="AlphaFoldDB" id="A0A914DRD3"/>
<feature type="compositionally biased region" description="Basic residues" evidence="1">
    <location>
        <begin position="1"/>
        <end position="14"/>
    </location>
</feature>
<dbReference type="PANTHER" id="PTHR31424:SF3">
    <property type="entry name" value="RING-TYPE DOMAIN-CONTAINING PROTEIN"/>
    <property type="match status" value="1"/>
</dbReference>
<feature type="compositionally biased region" description="Basic and acidic residues" evidence="1">
    <location>
        <begin position="58"/>
        <end position="68"/>
    </location>
</feature>
<feature type="compositionally biased region" description="Acidic residues" evidence="1">
    <location>
        <begin position="33"/>
        <end position="42"/>
    </location>
</feature>
<dbReference type="InterPro" id="IPR009689">
    <property type="entry name" value="DUF1280"/>
</dbReference>
<keyword evidence="2" id="KW-1185">Reference proteome</keyword>
<reference evidence="3" key="1">
    <citation type="submission" date="2022-11" db="UniProtKB">
        <authorList>
            <consortium name="WormBaseParasite"/>
        </authorList>
    </citation>
    <scope>IDENTIFICATION</scope>
</reference>
<dbReference type="Proteomes" id="UP000887540">
    <property type="component" value="Unplaced"/>
</dbReference>
<accession>A0A914DRD3</accession>
<organism evidence="2 3">
    <name type="scientific">Acrobeloides nanus</name>
    <dbReference type="NCBI Taxonomy" id="290746"/>
    <lineage>
        <taxon>Eukaryota</taxon>
        <taxon>Metazoa</taxon>
        <taxon>Ecdysozoa</taxon>
        <taxon>Nematoda</taxon>
        <taxon>Chromadorea</taxon>
        <taxon>Rhabditida</taxon>
        <taxon>Tylenchina</taxon>
        <taxon>Cephalobomorpha</taxon>
        <taxon>Cephaloboidea</taxon>
        <taxon>Cephalobidae</taxon>
        <taxon>Acrobeloides</taxon>
    </lineage>
</organism>
<sequence length="848" mass="99077">MPPKNSKIRTKRKEAAKSRWANQYRDEGISDSADSETEEIDIETLKTEYEDIKKQLKERENQEEELNKLKGQSVQHKQKIKNLEDSIRYQKSRHDHFKTRSEELESEFDWQLEQIEELEKSIEESERKTQQLKEKYEKIKSIEKVYKQFKKRHSTQPDTPKRCGPSLKPIAELSKRGKLKRIQTVIETLQKMYGDDFLDVLFSVTKKVFPELGGQLKLTITETILLFQKMSLTIVDARISNIIDSNRFRKIPVPEYECEVWIGILLDKGKEETKLALNILNKDGPINSVENITLIGCYTGPENYNWLSNCFKEVAEEIDNLNFVTASNGTMYPVRKFFIGDYKCMSCVFGLAGTKCKYPCIYCTEGFEGKYGLVEFEKVSDLRPDHPFTDEDFSKTNSSLFKSIPPSQYNLPFLHIFLRIGTDMVNQLKKAIWRYDGKFLTENVINTKISEYYDNKDLTKISTNLSQVDEEIEDNQHKQARMHSIISDLEKRTRKFGDLTAVGDVCNNPDGCLAHDLELVLPRRSTQDWIQCSGKGCQTCECLRQGRKKKQEVIQPRSLNKKLTRFEQLLKEDFRIFDNKIEQLLVKKSELETDLRAKIIDIDNRLGTETQKFHKQLQLIGIVERDFFQQFTGNHLRKIMENIAFIIQPLSPELQEMDEIKSSCYALQKMAAIQNLTASKFMNKNEIIQFSVLRLDLLNHMKEYFPNVSIGSLAHIFFRHSEELVGVFQNLQIMTEQSIESLHHIFELEKQRTTIKDNFLKISRVMRWQYEKNLLSDCHESTQITVPLTKKQKEKATRMLLIEENEEEIDQLLSQDEHSADVSMNTVEEIELPEIEAWKQGEEAQEED</sequence>
<feature type="region of interest" description="Disordered" evidence="1">
    <location>
        <begin position="1"/>
        <end position="42"/>
    </location>
</feature>
<dbReference type="Pfam" id="PF06918">
    <property type="entry name" value="DUF1280"/>
    <property type="match status" value="1"/>
</dbReference>